<comment type="caution">
    <text evidence="4">The sequence shown here is derived from an EMBL/GenBank/DDBJ whole genome shotgun (WGS) entry which is preliminary data.</text>
</comment>
<evidence type="ECO:0000256" key="1">
    <source>
        <dbReference type="ARBA" id="ARBA00004685"/>
    </source>
</evidence>
<proteinExistence type="inferred from homology"/>
<evidence type="ECO:0000256" key="2">
    <source>
        <dbReference type="ARBA" id="ARBA00023002"/>
    </source>
</evidence>
<dbReference type="EMBL" id="JYNV01000198">
    <property type="protein sequence ID" value="KZM23328.1"/>
    <property type="molecule type" value="Genomic_DNA"/>
</dbReference>
<dbReference type="Proteomes" id="UP000076837">
    <property type="component" value="Unassembled WGS sequence"/>
</dbReference>
<reference evidence="4 5" key="1">
    <citation type="journal article" date="2016" name="Sci. Rep.">
        <title>Draft genome sequencing and secretome analysis of fungal phytopathogen Ascochyta rabiei provides insight into the necrotrophic effector repertoire.</title>
        <authorList>
            <person name="Verma S."/>
            <person name="Gazara R.K."/>
            <person name="Nizam S."/>
            <person name="Parween S."/>
            <person name="Chattopadhyay D."/>
            <person name="Verma P.K."/>
        </authorList>
    </citation>
    <scope>NUCLEOTIDE SEQUENCE [LARGE SCALE GENOMIC DNA]</scope>
    <source>
        <strain evidence="4 5">ArDII</strain>
    </source>
</reference>
<dbReference type="Pfam" id="PF11807">
    <property type="entry name" value="UstYa"/>
    <property type="match status" value="1"/>
</dbReference>
<evidence type="ECO:0000256" key="3">
    <source>
        <dbReference type="ARBA" id="ARBA00035112"/>
    </source>
</evidence>
<accession>A0A163DSI6</accession>
<dbReference type="PANTHER" id="PTHR33365:SF11">
    <property type="entry name" value="TAT PATHWAY SIGNAL SEQUENCE"/>
    <property type="match status" value="1"/>
</dbReference>
<dbReference type="GO" id="GO:0043386">
    <property type="term" value="P:mycotoxin biosynthetic process"/>
    <property type="evidence" value="ECO:0007669"/>
    <property type="project" value="InterPro"/>
</dbReference>
<dbReference type="PANTHER" id="PTHR33365">
    <property type="entry name" value="YALI0B05434P"/>
    <property type="match status" value="1"/>
</dbReference>
<dbReference type="InterPro" id="IPR021765">
    <property type="entry name" value="UstYa-like"/>
</dbReference>
<evidence type="ECO:0000313" key="5">
    <source>
        <dbReference type="Proteomes" id="UP000076837"/>
    </source>
</evidence>
<evidence type="ECO:0000313" key="4">
    <source>
        <dbReference type="EMBL" id="KZM23328.1"/>
    </source>
</evidence>
<gene>
    <name evidence="4" type="ORF">ST47_g5532</name>
</gene>
<dbReference type="AlphaFoldDB" id="A0A163DSI6"/>
<comment type="pathway">
    <text evidence="1">Mycotoxin biosynthesis.</text>
</comment>
<dbReference type="GO" id="GO:0016491">
    <property type="term" value="F:oxidoreductase activity"/>
    <property type="evidence" value="ECO:0007669"/>
    <property type="project" value="UniProtKB-KW"/>
</dbReference>
<dbReference type="OrthoDB" id="3687641at2759"/>
<name>A0A163DSI6_DIDRA</name>
<sequence length="251" mass="28436">MFKTMHLGYGKVGSESSDDDEQPGSGRVTIGTRVCNTIRWLRWPSTFFLLFLILTTEMSILRRQPATLSIGSEINGIVPNFGTYQKKFTADDRYNSDHETYESFNETKQNWLHLAPKGGGFIHIPTPTTYTLPPPMHFPELPTKSLYTLAAFHQMHCLYHVTAYTDTLVLQLRAGNTTVDEHQLSHNNHCINYLRNAIMCTADTTLEGQAQTKGWRDTAGTDGTGGLHVCRDWDEVVAWAEGRRLYDILHL</sequence>
<organism evidence="4 5">
    <name type="scientific">Didymella rabiei</name>
    <name type="common">Chickpea ascochyta blight fungus</name>
    <name type="synonym">Mycosphaerella rabiei</name>
    <dbReference type="NCBI Taxonomy" id="5454"/>
    <lineage>
        <taxon>Eukaryota</taxon>
        <taxon>Fungi</taxon>
        <taxon>Dikarya</taxon>
        <taxon>Ascomycota</taxon>
        <taxon>Pezizomycotina</taxon>
        <taxon>Dothideomycetes</taxon>
        <taxon>Pleosporomycetidae</taxon>
        <taxon>Pleosporales</taxon>
        <taxon>Pleosporineae</taxon>
        <taxon>Didymellaceae</taxon>
        <taxon>Ascochyta</taxon>
    </lineage>
</organism>
<keyword evidence="2" id="KW-0560">Oxidoreductase</keyword>
<comment type="similarity">
    <text evidence="3">Belongs to the ustYa family.</text>
</comment>
<protein>
    <submittedName>
        <fullName evidence="4">Uncharacterized protein</fullName>
    </submittedName>
</protein>
<keyword evidence="5" id="KW-1185">Reference proteome</keyword>